<reference evidence="2 3" key="1">
    <citation type="journal article" date="2016" name="Nat. Commun.">
        <title>Thousands of microbial genomes shed light on interconnected biogeochemical processes in an aquifer system.</title>
        <authorList>
            <person name="Anantharaman K."/>
            <person name="Brown C.T."/>
            <person name="Hug L.A."/>
            <person name="Sharon I."/>
            <person name="Castelle C.J."/>
            <person name="Probst A.J."/>
            <person name="Thomas B.C."/>
            <person name="Singh A."/>
            <person name="Wilkins M.J."/>
            <person name="Karaoz U."/>
            <person name="Brodie E.L."/>
            <person name="Williams K.H."/>
            <person name="Hubbard S.S."/>
            <person name="Banfield J.F."/>
        </authorList>
    </citation>
    <scope>NUCLEOTIDE SEQUENCE [LARGE SCALE GENOMIC DNA]</scope>
</reference>
<dbReference type="AlphaFoldDB" id="A0A1F7Z0G3"/>
<protein>
    <recommendedName>
        <fullName evidence="1">N-acetyltransferase domain-containing protein</fullName>
    </recommendedName>
</protein>
<evidence type="ECO:0000259" key="1">
    <source>
        <dbReference type="PROSITE" id="PS51186"/>
    </source>
</evidence>
<gene>
    <name evidence="2" type="ORF">A3D01_05650</name>
</gene>
<dbReference type="InterPro" id="IPR000182">
    <property type="entry name" value="GNAT_dom"/>
</dbReference>
<comment type="caution">
    <text evidence="2">The sequence shown here is derived from an EMBL/GenBank/DDBJ whole genome shotgun (WGS) entry which is preliminary data.</text>
</comment>
<organism evidence="2 3">
    <name type="scientific">Candidatus Woesebacteria bacterium RIFCSPHIGHO2_02_FULL_39_13</name>
    <dbReference type="NCBI Taxonomy" id="1802505"/>
    <lineage>
        <taxon>Bacteria</taxon>
        <taxon>Candidatus Woeseibacteriota</taxon>
    </lineage>
</organism>
<feature type="domain" description="N-acetyltransferase" evidence="1">
    <location>
        <begin position="6"/>
        <end position="157"/>
    </location>
</feature>
<evidence type="ECO:0000313" key="2">
    <source>
        <dbReference type="EMBL" id="OGM32980.1"/>
    </source>
</evidence>
<name>A0A1F7Z0G3_9BACT</name>
<proteinExistence type="predicted"/>
<dbReference type="CDD" id="cd04301">
    <property type="entry name" value="NAT_SF"/>
    <property type="match status" value="1"/>
</dbReference>
<dbReference type="GO" id="GO:0016747">
    <property type="term" value="F:acyltransferase activity, transferring groups other than amino-acyl groups"/>
    <property type="evidence" value="ECO:0007669"/>
    <property type="project" value="InterPro"/>
</dbReference>
<dbReference type="Proteomes" id="UP000177169">
    <property type="component" value="Unassembled WGS sequence"/>
</dbReference>
<sequence>MVTKNITFNQVKTLSDALHIRRIRNECRTFLTNNTNYISLLQQVWWFLTYYRSASKNGIYRMFIARNNENRPVGYGAFHRVGKELLVTECVSKRYRHQSYGQAILEELIKIAKREGCRLKAEIRDSNKISIALHEKFKFKLYRTKTKSGVNLLIYRL</sequence>
<dbReference type="EMBL" id="MGGR01000026">
    <property type="protein sequence ID" value="OGM32980.1"/>
    <property type="molecule type" value="Genomic_DNA"/>
</dbReference>
<accession>A0A1F7Z0G3</accession>
<dbReference type="Pfam" id="PF00583">
    <property type="entry name" value="Acetyltransf_1"/>
    <property type="match status" value="1"/>
</dbReference>
<dbReference type="PROSITE" id="PS51186">
    <property type="entry name" value="GNAT"/>
    <property type="match status" value="1"/>
</dbReference>
<dbReference type="STRING" id="1802505.A3D01_05650"/>
<dbReference type="InterPro" id="IPR016181">
    <property type="entry name" value="Acyl_CoA_acyltransferase"/>
</dbReference>
<dbReference type="SUPFAM" id="SSF55729">
    <property type="entry name" value="Acyl-CoA N-acyltransferases (Nat)"/>
    <property type="match status" value="1"/>
</dbReference>
<evidence type="ECO:0000313" key="3">
    <source>
        <dbReference type="Proteomes" id="UP000177169"/>
    </source>
</evidence>
<dbReference type="Gene3D" id="3.40.630.30">
    <property type="match status" value="1"/>
</dbReference>